<evidence type="ECO:0000256" key="6">
    <source>
        <dbReference type="ARBA" id="ARBA00022723"/>
    </source>
</evidence>
<dbReference type="InterPro" id="IPR036849">
    <property type="entry name" value="Enolase-like_C_sf"/>
</dbReference>
<dbReference type="PANTHER" id="PTHR48080:SF4">
    <property type="entry name" value="GLUCARATE DEHYDRATASE"/>
    <property type="match status" value="1"/>
</dbReference>
<dbReference type="Proteomes" id="UP000481583">
    <property type="component" value="Unassembled WGS sequence"/>
</dbReference>
<evidence type="ECO:0000256" key="11">
    <source>
        <dbReference type="PIRSR" id="PIRSR634598-3"/>
    </source>
</evidence>
<evidence type="ECO:0000256" key="1">
    <source>
        <dbReference type="ARBA" id="ARBA00001426"/>
    </source>
</evidence>
<evidence type="ECO:0000256" key="4">
    <source>
        <dbReference type="ARBA" id="ARBA00009938"/>
    </source>
</evidence>
<dbReference type="SUPFAM" id="SSF51604">
    <property type="entry name" value="Enolase C-terminal domain-like"/>
    <property type="match status" value="1"/>
</dbReference>
<keyword evidence="7 11" id="KW-0460">Magnesium</keyword>
<gene>
    <name evidence="13" type="primary">gudD</name>
    <name evidence="13" type="ORF">G5C51_36160</name>
</gene>
<evidence type="ECO:0000256" key="8">
    <source>
        <dbReference type="ARBA" id="ARBA00023239"/>
    </source>
</evidence>
<feature type="binding site" evidence="10">
    <location>
        <begin position="232"/>
        <end position="234"/>
    </location>
    <ligand>
        <name>substrate</name>
    </ligand>
</feature>
<feature type="binding site" evidence="11">
    <location>
        <position position="263"/>
    </location>
    <ligand>
        <name>Mg(2+)</name>
        <dbReference type="ChEBI" id="CHEBI:18420"/>
    </ligand>
</feature>
<feature type="binding site" evidence="10">
    <location>
        <position position="286"/>
    </location>
    <ligand>
        <name>substrate</name>
    </ligand>
</feature>
<feature type="binding site" evidence="10">
    <location>
        <position position="100"/>
    </location>
    <ligand>
        <name>substrate</name>
    </ligand>
</feature>
<evidence type="ECO:0000256" key="3">
    <source>
        <dbReference type="ARBA" id="ARBA00005183"/>
    </source>
</evidence>
<evidence type="ECO:0000313" key="13">
    <source>
        <dbReference type="EMBL" id="NGN69309.1"/>
    </source>
</evidence>
<comment type="catalytic activity">
    <reaction evidence="1">
        <text>D-glucarate = 5-dehydro-4-deoxy-D-glucarate + H2O</text>
        <dbReference type="Rhea" id="RHEA:14573"/>
        <dbReference type="ChEBI" id="CHEBI:15377"/>
        <dbReference type="ChEBI" id="CHEBI:30612"/>
        <dbReference type="ChEBI" id="CHEBI:42819"/>
        <dbReference type="EC" id="4.2.1.40"/>
    </reaction>
</comment>
<comment type="cofactor">
    <cofactor evidence="2 11">
        <name>Mg(2+)</name>
        <dbReference type="ChEBI" id="CHEBI:18420"/>
    </cofactor>
</comment>
<comment type="pathway">
    <text evidence="3">Carbohydrate acid metabolism; D-glucarate degradation; 2,5-dioxopentanoate from D-glucarate: step 1/2.</text>
</comment>
<dbReference type="InterPro" id="IPR034598">
    <property type="entry name" value="GlucD-like"/>
</dbReference>
<dbReference type="RefSeq" id="WP_165244128.1">
    <property type="nucleotide sequence ID" value="NZ_JAAKZV010000280.1"/>
</dbReference>
<evidence type="ECO:0000256" key="10">
    <source>
        <dbReference type="PIRSR" id="PIRSR634598-2"/>
    </source>
</evidence>
<feature type="domain" description="Mandelate racemase/muconate lactonizing enzyme C-terminal" evidence="12">
    <location>
        <begin position="182"/>
        <end position="282"/>
    </location>
</feature>
<dbReference type="SFLD" id="SFLDS00001">
    <property type="entry name" value="Enolase"/>
    <property type="match status" value="1"/>
</dbReference>
<dbReference type="SFLD" id="SFLDF00005">
    <property type="entry name" value="glucarate_dehydratase"/>
    <property type="match status" value="1"/>
</dbReference>
<protein>
    <recommendedName>
        <fullName evidence="5">glucarate dehydratase</fullName>
        <ecNumber evidence="5">4.2.1.40</ecNumber>
    </recommendedName>
</protein>
<dbReference type="GO" id="GO:0046872">
    <property type="term" value="F:metal ion binding"/>
    <property type="evidence" value="ECO:0007669"/>
    <property type="project" value="UniProtKB-KW"/>
</dbReference>
<keyword evidence="8 13" id="KW-0456">Lyase</keyword>
<feature type="binding site" evidence="10">
    <location>
        <begin position="336"/>
        <end position="338"/>
    </location>
    <ligand>
        <name>substrate</name>
    </ligand>
</feature>
<feature type="binding site" evidence="10">
    <location>
        <position position="202"/>
    </location>
    <ligand>
        <name>substrate</name>
    </ligand>
</feature>
<dbReference type="SUPFAM" id="SSF54826">
    <property type="entry name" value="Enolase N-terminal domain-like"/>
    <property type="match status" value="1"/>
</dbReference>
<keyword evidence="6 11" id="KW-0479">Metal-binding</keyword>
<name>A0A6G4UAQ4_9ACTN</name>
<dbReference type="InterPro" id="IPR034593">
    <property type="entry name" value="DgoD-like"/>
</dbReference>
<evidence type="ECO:0000256" key="9">
    <source>
        <dbReference type="PIRSR" id="PIRSR634598-1"/>
    </source>
</evidence>
<reference evidence="13 14" key="1">
    <citation type="submission" date="2020-02" db="EMBL/GenBank/DDBJ databases">
        <title>Whole-genome analyses of novel actinobacteria.</title>
        <authorList>
            <person name="Sahin N."/>
        </authorList>
    </citation>
    <scope>NUCLEOTIDE SEQUENCE [LARGE SCALE GENOMIC DNA]</scope>
    <source>
        <strain evidence="13 14">A7024</strain>
    </source>
</reference>
<sequence length="443" mass="48222">MTTQPTVTSFEVFPVAGRDCMELNLSGAHGPYFTRNIVVLEDSEGRTGLGEVPGGEKITQTLRDAAELVTGRRIGDYKSVLQAVGARFADRDSGGRGGQTFDLRTTVHAVTAIESALLDLLGQHLEVPVAALLGDGKQRDSVRVLGYLFYVGDPDKTDLDYVREPDATAAWYRIRHEEALTPEAIVRQAEATYELYGFKDFKLKGGVLAGADEVKAVRALKDRFPEARITLDPNGAWSLAEAVELCAPLVGTLAYAEDPCGAEGGYSGREILAEFRRATGLPTATNMIATDWRQLTHALALQSVSIPLADPHFWTMQGSVRVAQLCHEMGLTWGCHSNNHFDISLAMMAHCGAAAPGAYNALDTHWIWQEGLERLTVAPPVISGGEVAVTDAPGLGVTLDRDRLEAAHALYVEKNLSSRDDATAMRYLVKDWQFDPKRPCLVR</sequence>
<evidence type="ECO:0000256" key="2">
    <source>
        <dbReference type="ARBA" id="ARBA00001946"/>
    </source>
</evidence>
<dbReference type="Pfam" id="PF13378">
    <property type="entry name" value="MR_MLE_C"/>
    <property type="match status" value="1"/>
</dbReference>
<dbReference type="AlphaFoldDB" id="A0A6G4UAQ4"/>
<evidence type="ECO:0000256" key="7">
    <source>
        <dbReference type="ARBA" id="ARBA00022842"/>
    </source>
</evidence>
<dbReference type="InterPro" id="IPR013342">
    <property type="entry name" value="Mandelate_racemase_C"/>
</dbReference>
<feature type="binding site" evidence="10">
    <location>
        <position position="365"/>
    </location>
    <ligand>
        <name>substrate</name>
    </ligand>
</feature>
<feature type="active site" description="Proton acceptor" evidence="9">
    <location>
        <position position="204"/>
    </location>
</feature>
<dbReference type="Gene3D" id="3.30.390.10">
    <property type="entry name" value="Enolase-like, N-terminal domain"/>
    <property type="match status" value="1"/>
</dbReference>
<dbReference type="Gene3D" id="3.20.20.120">
    <property type="entry name" value="Enolase-like C-terminal domain"/>
    <property type="match status" value="1"/>
</dbReference>
<feature type="active site" description="Proton acceptor" evidence="9">
    <location>
        <position position="336"/>
    </location>
</feature>
<evidence type="ECO:0000259" key="12">
    <source>
        <dbReference type="SMART" id="SM00922"/>
    </source>
</evidence>
<feature type="binding site" evidence="10">
    <location>
        <position position="29"/>
    </location>
    <ligand>
        <name>substrate</name>
    </ligand>
</feature>
<evidence type="ECO:0000313" key="14">
    <source>
        <dbReference type="Proteomes" id="UP000481583"/>
    </source>
</evidence>
<feature type="binding site" evidence="11">
    <location>
        <position position="232"/>
    </location>
    <ligand>
        <name>Mg(2+)</name>
        <dbReference type="ChEBI" id="CHEBI:18420"/>
    </ligand>
</feature>
<dbReference type="CDD" id="cd03323">
    <property type="entry name" value="D-glucarate_dehydratase"/>
    <property type="match status" value="1"/>
</dbReference>
<keyword evidence="14" id="KW-1185">Reference proteome</keyword>
<feature type="binding site" evidence="10">
    <location>
        <position position="147"/>
    </location>
    <ligand>
        <name>substrate</name>
    </ligand>
</feature>
<dbReference type="EC" id="4.2.1.40" evidence="5"/>
<comment type="similarity">
    <text evidence="4">Belongs to the mandelate racemase/muconate lactonizing enzyme family. GlucD subfamily.</text>
</comment>
<dbReference type="InterPro" id="IPR029017">
    <property type="entry name" value="Enolase-like_N"/>
</dbReference>
<feature type="binding site" evidence="11">
    <location>
        <position position="286"/>
    </location>
    <ligand>
        <name>Mg(2+)</name>
        <dbReference type="ChEBI" id="CHEBI:18420"/>
    </ligand>
</feature>
<organism evidence="13 14">
    <name type="scientific">Streptomyces coryli</name>
    <dbReference type="NCBI Taxonomy" id="1128680"/>
    <lineage>
        <taxon>Bacteria</taxon>
        <taxon>Bacillati</taxon>
        <taxon>Actinomycetota</taxon>
        <taxon>Actinomycetes</taxon>
        <taxon>Kitasatosporales</taxon>
        <taxon>Streptomycetaceae</taxon>
        <taxon>Streptomyces</taxon>
    </lineage>
</organism>
<dbReference type="SMART" id="SM00922">
    <property type="entry name" value="MR_MLE"/>
    <property type="match status" value="1"/>
</dbReference>
<dbReference type="EMBL" id="JAAKZV010000280">
    <property type="protein sequence ID" value="NGN69309.1"/>
    <property type="molecule type" value="Genomic_DNA"/>
</dbReference>
<feature type="binding site" evidence="10">
    <location>
        <position position="419"/>
    </location>
    <ligand>
        <name>substrate</name>
    </ligand>
</feature>
<dbReference type="GO" id="GO:0008872">
    <property type="term" value="F:glucarate dehydratase activity"/>
    <property type="evidence" value="ECO:0007669"/>
    <property type="project" value="UniProtKB-EC"/>
</dbReference>
<dbReference type="InterPro" id="IPR029065">
    <property type="entry name" value="Enolase_C-like"/>
</dbReference>
<evidence type="ECO:0000256" key="5">
    <source>
        <dbReference type="ARBA" id="ARBA00011973"/>
    </source>
</evidence>
<dbReference type="SFLD" id="SFLDG00055">
    <property type="entry name" value="glucarate_dehydratase"/>
    <property type="match status" value="1"/>
</dbReference>
<dbReference type="PANTHER" id="PTHR48080">
    <property type="entry name" value="D-GALACTONATE DEHYDRATASE-RELATED"/>
    <property type="match status" value="1"/>
</dbReference>
<accession>A0A6G4UAQ4</accession>
<comment type="caution">
    <text evidence="13">The sequence shown here is derived from an EMBL/GenBank/DDBJ whole genome shotgun (WGS) entry which is preliminary data.</text>
</comment>
<proteinExistence type="inferred from homology"/>